<organism evidence="3 4">
    <name type="scientific">Anaerocolumna chitinilytica</name>
    <dbReference type="NCBI Taxonomy" id="1727145"/>
    <lineage>
        <taxon>Bacteria</taxon>
        <taxon>Bacillati</taxon>
        <taxon>Bacillota</taxon>
        <taxon>Clostridia</taxon>
        <taxon>Lachnospirales</taxon>
        <taxon>Lachnospiraceae</taxon>
        <taxon>Anaerocolumna</taxon>
    </lineage>
</organism>
<dbReference type="Pfam" id="PF00534">
    <property type="entry name" value="Glycos_transf_1"/>
    <property type="match status" value="1"/>
</dbReference>
<feature type="domain" description="Glycosyl transferase family 1" evidence="1">
    <location>
        <begin position="198"/>
        <end position="358"/>
    </location>
</feature>
<sequence>MKKVLMTASVASMIDLFNKNNIDILQNDLGYKVDVACNFHHGSITSQERVNEYRNELETIGVKTYHVPIPRSLMGIKDIIKSYHLLKEISQVNKYDIIHCHSPIGGVIARLACRKQRKNGTKIVYTAHGFHFFNGSSIKSWMLYYPIERFCARYTDCLITINKEDYLRACKFRAKKVEYVPGIGIKTNEYHSKFDRVTKRQEFGIEIDDFLLINVGQLSKRKNQEILIKALANISNLRVKLLICGLGELEKYYKELIEKLHLENRVILTGYRGDVKNLLQISDCFLFPSLQEGLPVALMEAMAVGLPVVCSSIRGNIDLIDENGGYLIKTFDIKEYTEAIIKITEDENLCKKMGKYNENIIKEFDMNIVNNKMKYIYNDLAK</sequence>
<dbReference type="Pfam" id="PF13439">
    <property type="entry name" value="Glyco_transf_4"/>
    <property type="match status" value="1"/>
</dbReference>
<dbReference type="Proteomes" id="UP000515703">
    <property type="component" value="Chromosome"/>
</dbReference>
<dbReference type="InterPro" id="IPR001296">
    <property type="entry name" value="Glyco_trans_1"/>
</dbReference>
<reference evidence="3 4" key="1">
    <citation type="submission" date="2020-08" db="EMBL/GenBank/DDBJ databases">
        <title>Draft genome sequencing of an Anaerocolumna strain isolated from anoxic soil subjected to BSD treatment.</title>
        <authorList>
            <person name="Uek A."/>
            <person name="Tonouchi A."/>
        </authorList>
    </citation>
    <scope>NUCLEOTIDE SEQUENCE [LARGE SCALE GENOMIC DNA]</scope>
    <source>
        <strain evidence="3 4">CTTW</strain>
    </source>
</reference>
<reference evidence="3 4" key="2">
    <citation type="submission" date="2020-08" db="EMBL/GenBank/DDBJ databases">
        <authorList>
            <person name="Ueki A."/>
            <person name="Tonouchi A."/>
        </authorList>
    </citation>
    <scope>NUCLEOTIDE SEQUENCE [LARGE SCALE GENOMIC DNA]</scope>
    <source>
        <strain evidence="3 4">CTTW</strain>
    </source>
</reference>
<evidence type="ECO:0000259" key="2">
    <source>
        <dbReference type="Pfam" id="PF13439"/>
    </source>
</evidence>
<evidence type="ECO:0000259" key="1">
    <source>
        <dbReference type="Pfam" id="PF00534"/>
    </source>
</evidence>
<gene>
    <name evidence="3" type="primary">epsD</name>
    <name evidence="3" type="ORF">bsdcttw_38630</name>
</gene>
<dbReference type="PANTHER" id="PTHR45947:SF3">
    <property type="entry name" value="SULFOQUINOVOSYL TRANSFERASE SQD2"/>
    <property type="match status" value="1"/>
</dbReference>
<dbReference type="AlphaFoldDB" id="A0A7I8DRB5"/>
<dbReference type="InterPro" id="IPR028098">
    <property type="entry name" value="Glyco_trans_4-like_N"/>
</dbReference>
<keyword evidence="3" id="KW-0808">Transferase</keyword>
<evidence type="ECO:0000313" key="4">
    <source>
        <dbReference type="Proteomes" id="UP000515703"/>
    </source>
</evidence>
<dbReference type="PANTHER" id="PTHR45947">
    <property type="entry name" value="SULFOQUINOVOSYL TRANSFERASE SQD2"/>
    <property type="match status" value="1"/>
</dbReference>
<feature type="domain" description="Glycosyltransferase subfamily 4-like N-terminal" evidence="2">
    <location>
        <begin position="28"/>
        <end position="181"/>
    </location>
</feature>
<dbReference type="Gene3D" id="3.40.50.2000">
    <property type="entry name" value="Glycogen Phosphorylase B"/>
    <property type="match status" value="2"/>
</dbReference>
<name>A0A7I8DRB5_9FIRM</name>
<proteinExistence type="predicted"/>
<dbReference type="RefSeq" id="WP_185256456.1">
    <property type="nucleotide sequence ID" value="NZ_AP023368.1"/>
</dbReference>
<dbReference type="InterPro" id="IPR050194">
    <property type="entry name" value="Glycosyltransferase_grp1"/>
</dbReference>
<dbReference type="SUPFAM" id="SSF53756">
    <property type="entry name" value="UDP-Glycosyltransferase/glycogen phosphorylase"/>
    <property type="match status" value="1"/>
</dbReference>
<protein>
    <submittedName>
        <fullName evidence="3">Putative glycosyltransferase EpsD</fullName>
    </submittedName>
</protein>
<dbReference type="CDD" id="cd03808">
    <property type="entry name" value="GT4_CapM-like"/>
    <property type="match status" value="1"/>
</dbReference>
<dbReference type="KEGG" id="acht:bsdcttw_38630"/>
<evidence type="ECO:0000313" key="3">
    <source>
        <dbReference type="EMBL" id="BCK00823.1"/>
    </source>
</evidence>
<accession>A0A7I8DRB5</accession>
<keyword evidence="4" id="KW-1185">Reference proteome</keyword>
<dbReference type="GO" id="GO:0016757">
    <property type="term" value="F:glycosyltransferase activity"/>
    <property type="evidence" value="ECO:0007669"/>
    <property type="project" value="InterPro"/>
</dbReference>
<dbReference type="EMBL" id="AP023368">
    <property type="protein sequence ID" value="BCK00823.1"/>
    <property type="molecule type" value="Genomic_DNA"/>
</dbReference>